<dbReference type="SUPFAM" id="SSF47005">
    <property type="entry name" value="Peripheral subunit-binding domain of 2-oxo acid dehydrogenase complex"/>
    <property type="match status" value="1"/>
</dbReference>
<name>W7CYX4_9LIST</name>
<dbReference type="AlphaFoldDB" id="W7CYX4"/>
<dbReference type="PANTHER" id="PTHR43178:SF5">
    <property type="entry name" value="LIPOAMIDE ACYLTRANSFERASE COMPONENT OF BRANCHED-CHAIN ALPHA-KETO ACID DEHYDROGENASE COMPLEX, MITOCHONDRIAL"/>
    <property type="match status" value="1"/>
</dbReference>
<sequence>MAIEKMTMPKLGESVTEGTITKWLVAPGDQVEKYEAIAEVITDKVTAEIPSSFTGEIKDIIAQEDEVMAVDAVICTIVTAESGTETPIAPIEQTEAATVSAASTKPLTAPANKRYSPAVLRLSQDHNIDLNQLVGSGHEGRITRKDVQQAIKKGVPVPSTTSTEAVVTPAQPQPTAPVQSSPVATGDTMIPVTGVRKAIATNMVRSATEIPHGWTMIEADVTNLVAFRNALKDEFRHKEGFNLTYFAFFVKAVAQALKEVPIMNSSWQGDKIVMHQDINISIAIGANDALYVPVIRHADEKSIKGIAREVLSFAKKAQNNQLTAEDMKDGTFTVNNTGSFGSIQSMGIINHPQAGILQVESIVKRPMVVNNMIGIRDMINLCLSMDHRVMDGVACGQFMQAVKRNVEHISADTTTIY</sequence>
<protein>
    <recommendedName>
        <fullName evidence="6">Dihydrolipoamide acetyltransferase component of pyruvate dehydrogenase complex</fullName>
        <ecNumber evidence="6">2.3.1.-</ecNumber>
    </recommendedName>
</protein>
<evidence type="ECO:0000259" key="8">
    <source>
        <dbReference type="PROSITE" id="PS50968"/>
    </source>
</evidence>
<evidence type="ECO:0000256" key="1">
    <source>
        <dbReference type="ARBA" id="ARBA00001938"/>
    </source>
</evidence>
<dbReference type="OrthoDB" id="9805770at2"/>
<keyword evidence="5 6" id="KW-0012">Acyltransferase</keyword>
<evidence type="ECO:0000259" key="9">
    <source>
        <dbReference type="PROSITE" id="PS51826"/>
    </source>
</evidence>
<evidence type="ECO:0000313" key="11">
    <source>
        <dbReference type="Proteomes" id="UP000019243"/>
    </source>
</evidence>
<dbReference type="PROSITE" id="PS00189">
    <property type="entry name" value="LIPOYL"/>
    <property type="match status" value="1"/>
</dbReference>
<dbReference type="InterPro" id="IPR036625">
    <property type="entry name" value="E3-bd_dom_sf"/>
</dbReference>
<dbReference type="InterPro" id="IPR004167">
    <property type="entry name" value="PSBD"/>
</dbReference>
<dbReference type="Proteomes" id="UP000019243">
    <property type="component" value="Unassembled WGS sequence"/>
</dbReference>
<dbReference type="Gene3D" id="2.40.50.100">
    <property type="match status" value="1"/>
</dbReference>
<comment type="similarity">
    <text evidence="2 6">Belongs to the 2-oxoacid dehydrogenase family.</text>
</comment>
<dbReference type="GO" id="GO:0031405">
    <property type="term" value="F:lipoic acid binding"/>
    <property type="evidence" value="ECO:0007669"/>
    <property type="project" value="TreeGrafter"/>
</dbReference>
<feature type="domain" description="Peripheral subunit-binding (PSBD)" evidence="9">
    <location>
        <begin position="114"/>
        <end position="151"/>
    </location>
</feature>
<dbReference type="GO" id="GO:0005737">
    <property type="term" value="C:cytoplasm"/>
    <property type="evidence" value="ECO:0007669"/>
    <property type="project" value="TreeGrafter"/>
</dbReference>
<dbReference type="InterPro" id="IPR000089">
    <property type="entry name" value="Biotin_lipoyl"/>
</dbReference>
<keyword evidence="4 6" id="KW-0450">Lipoyl</keyword>
<dbReference type="SUPFAM" id="SSF51230">
    <property type="entry name" value="Single hybrid motif"/>
    <property type="match status" value="1"/>
</dbReference>
<dbReference type="Pfam" id="PF02817">
    <property type="entry name" value="E3_binding"/>
    <property type="match status" value="1"/>
</dbReference>
<dbReference type="EMBL" id="AODH01000037">
    <property type="protein sequence ID" value="EUJ38243.1"/>
    <property type="molecule type" value="Genomic_DNA"/>
</dbReference>
<reference evidence="10 11" key="1">
    <citation type="submission" date="2012-12" db="EMBL/GenBank/DDBJ databases">
        <title>Novel taxa of Listeriaceae from agricultural environments in the United States.</title>
        <authorList>
            <person name="den Bakker H.C."/>
            <person name="Allred A."/>
            <person name="Warchocki S."/>
            <person name="Wright E.M."/>
            <person name="Burrell A."/>
            <person name="Nightingale K.K."/>
            <person name="Kephart D."/>
            <person name="Wiedmann M."/>
        </authorList>
    </citation>
    <scope>NUCLEOTIDE SEQUENCE [LARGE SCALE GENOMIC DNA]</scope>
    <source>
        <strain evidence="10 11">FSL F6-1037</strain>
    </source>
</reference>
<dbReference type="RefSeq" id="WP_035314996.1">
    <property type="nucleotide sequence ID" value="NZ_AODH01000037.1"/>
</dbReference>
<proteinExistence type="inferred from homology"/>
<gene>
    <name evidence="10" type="ORF">BCAMP_09093</name>
</gene>
<dbReference type="InterPro" id="IPR011053">
    <property type="entry name" value="Single_hybrid_motif"/>
</dbReference>
<keyword evidence="11" id="KW-1185">Reference proteome</keyword>
<dbReference type="Pfam" id="PF00198">
    <property type="entry name" value="2-oxoacid_dh"/>
    <property type="match status" value="1"/>
</dbReference>
<dbReference type="GO" id="GO:0016407">
    <property type="term" value="F:acetyltransferase activity"/>
    <property type="evidence" value="ECO:0007669"/>
    <property type="project" value="TreeGrafter"/>
</dbReference>
<dbReference type="PATRIC" id="fig|1265861.3.peg.1783"/>
<dbReference type="FunFam" id="3.30.559.10:FF:000007">
    <property type="entry name" value="Dihydrolipoamide acetyltransferase component of pyruvate dehydrogenase complex"/>
    <property type="match status" value="1"/>
</dbReference>
<dbReference type="PROSITE" id="PS50968">
    <property type="entry name" value="BIOTINYL_LIPOYL"/>
    <property type="match status" value="1"/>
</dbReference>
<dbReference type="InterPro" id="IPR003016">
    <property type="entry name" value="2-oxoA_DH_lipoyl-BS"/>
</dbReference>
<dbReference type="InterPro" id="IPR050743">
    <property type="entry name" value="2-oxoacid_DH_E2_comp"/>
</dbReference>
<dbReference type="Pfam" id="PF00364">
    <property type="entry name" value="Biotin_lipoyl"/>
    <property type="match status" value="1"/>
</dbReference>
<evidence type="ECO:0000256" key="4">
    <source>
        <dbReference type="ARBA" id="ARBA00022823"/>
    </source>
</evidence>
<evidence type="ECO:0000256" key="3">
    <source>
        <dbReference type="ARBA" id="ARBA00022679"/>
    </source>
</evidence>
<feature type="domain" description="Lipoyl-binding" evidence="8">
    <location>
        <begin position="3"/>
        <end position="78"/>
    </location>
</feature>
<evidence type="ECO:0000256" key="7">
    <source>
        <dbReference type="SAM" id="MobiDB-lite"/>
    </source>
</evidence>
<comment type="caution">
    <text evidence="10">The sequence shown here is derived from an EMBL/GenBank/DDBJ whole genome shotgun (WGS) entry which is preliminary data.</text>
</comment>
<dbReference type="Gene3D" id="3.30.559.10">
    <property type="entry name" value="Chloramphenicol acetyltransferase-like domain"/>
    <property type="match status" value="1"/>
</dbReference>
<dbReference type="Gene3D" id="4.10.320.10">
    <property type="entry name" value="E3-binding domain"/>
    <property type="match status" value="1"/>
</dbReference>
<evidence type="ECO:0000256" key="6">
    <source>
        <dbReference type="RuleBase" id="RU003423"/>
    </source>
</evidence>
<dbReference type="EC" id="2.3.1.-" evidence="6"/>
<accession>W7CYX4</accession>
<evidence type="ECO:0000256" key="5">
    <source>
        <dbReference type="ARBA" id="ARBA00023315"/>
    </source>
</evidence>
<evidence type="ECO:0000256" key="2">
    <source>
        <dbReference type="ARBA" id="ARBA00007317"/>
    </source>
</evidence>
<organism evidence="10 11">
    <name type="scientific">Brochothrix campestris FSL F6-1037</name>
    <dbReference type="NCBI Taxonomy" id="1265861"/>
    <lineage>
        <taxon>Bacteria</taxon>
        <taxon>Bacillati</taxon>
        <taxon>Bacillota</taxon>
        <taxon>Bacilli</taxon>
        <taxon>Bacillales</taxon>
        <taxon>Listeriaceae</taxon>
        <taxon>Brochothrix</taxon>
    </lineage>
</organism>
<dbReference type="CDD" id="cd06849">
    <property type="entry name" value="lipoyl_domain"/>
    <property type="match status" value="1"/>
</dbReference>
<feature type="region of interest" description="Disordered" evidence="7">
    <location>
        <begin position="158"/>
        <end position="187"/>
    </location>
</feature>
<dbReference type="SUPFAM" id="SSF52777">
    <property type="entry name" value="CoA-dependent acyltransferases"/>
    <property type="match status" value="1"/>
</dbReference>
<dbReference type="PANTHER" id="PTHR43178">
    <property type="entry name" value="DIHYDROLIPOAMIDE ACETYLTRANSFERASE COMPONENT OF PYRUVATE DEHYDROGENASE COMPLEX"/>
    <property type="match status" value="1"/>
</dbReference>
<dbReference type="InterPro" id="IPR001078">
    <property type="entry name" value="2-oxoacid_DH_actylTfrase"/>
</dbReference>
<keyword evidence="3 6" id="KW-0808">Transferase</keyword>
<dbReference type="STRING" id="1265861.BCAMP_09093"/>
<dbReference type="PROSITE" id="PS51826">
    <property type="entry name" value="PSBD"/>
    <property type="match status" value="1"/>
</dbReference>
<comment type="cofactor">
    <cofactor evidence="1 6">
        <name>(R)-lipoate</name>
        <dbReference type="ChEBI" id="CHEBI:83088"/>
    </cofactor>
</comment>
<dbReference type="InterPro" id="IPR023213">
    <property type="entry name" value="CAT-like_dom_sf"/>
</dbReference>
<evidence type="ECO:0000313" key="10">
    <source>
        <dbReference type="EMBL" id="EUJ38243.1"/>
    </source>
</evidence>